<feature type="binding site" evidence="8">
    <location>
        <position position="201"/>
    </location>
    <ligand>
        <name>Zn(2+)</name>
        <dbReference type="ChEBI" id="CHEBI:29105"/>
        <label>4</label>
        <note>catalytic</note>
    </ligand>
</feature>
<keyword evidence="6 8" id="KW-0378">Hydrolase</keyword>
<dbReference type="EMBL" id="JARJCN010000009">
    <property type="protein sequence ID" value="KAJ7097956.1"/>
    <property type="molecule type" value="Genomic_DNA"/>
</dbReference>
<feature type="binding site" evidence="8">
    <location>
        <position position="329"/>
    </location>
    <ligand>
        <name>Zn(2+)</name>
        <dbReference type="ChEBI" id="CHEBI:29105"/>
        <label>3</label>
    </ligand>
</feature>
<dbReference type="PANTHER" id="PTHR43330:SF7">
    <property type="entry name" value="METHIONINE AMINOPEPTIDASE 1"/>
    <property type="match status" value="1"/>
</dbReference>
<keyword evidence="3 8" id="KW-0645">Protease</keyword>
<feature type="binding site" evidence="8">
    <location>
        <position position="171"/>
    </location>
    <ligand>
        <name>a protein</name>
        <dbReference type="ChEBI" id="CHEBI:16541"/>
    </ligand>
    <ligandPart>
        <name>N-terminal L-methionine residue</name>
        <dbReference type="ChEBI" id="CHEBI:64731"/>
    </ligandPart>
</feature>
<evidence type="ECO:0000256" key="10">
    <source>
        <dbReference type="RuleBase" id="RU003653"/>
    </source>
</evidence>
<dbReference type="HAMAP" id="MF_01974">
    <property type="entry name" value="MetAP_1"/>
    <property type="match status" value="1"/>
</dbReference>
<dbReference type="Pfam" id="PF15801">
    <property type="entry name" value="zf-C6H2"/>
    <property type="match status" value="1"/>
</dbReference>
<dbReference type="GO" id="GO:0070006">
    <property type="term" value="F:metalloaminopeptidase activity"/>
    <property type="evidence" value="ECO:0007669"/>
    <property type="project" value="UniProtKB-UniRule"/>
</dbReference>
<comment type="catalytic activity">
    <reaction evidence="8 10">
        <text>Release of N-terminal amino acids, preferentially methionine, from peptides and arylamides.</text>
        <dbReference type="EC" id="3.4.11.18"/>
    </reaction>
</comment>
<comment type="subcellular location">
    <subcellularLocation>
        <location evidence="8">Cytoplasm</location>
    </subcellularLocation>
</comment>
<evidence type="ECO:0000256" key="5">
    <source>
        <dbReference type="ARBA" id="ARBA00022771"/>
    </source>
</evidence>
<proteinExistence type="inferred from homology"/>
<feature type="binding site" evidence="8">
    <location>
        <position position="201"/>
    </location>
    <ligand>
        <name>Zn(2+)</name>
        <dbReference type="ChEBI" id="CHEBI:29105"/>
        <label>3</label>
    </ligand>
</feature>
<comment type="subunit">
    <text evidence="8">Associates with the 60S ribosomal subunit of the 80S translational complex.</text>
</comment>
<name>A0AAD6UCH9_9AGAR</name>
<evidence type="ECO:0000256" key="6">
    <source>
        <dbReference type="ARBA" id="ARBA00022801"/>
    </source>
</evidence>
<dbReference type="GO" id="GO:0004239">
    <property type="term" value="F:initiator methionyl aminopeptidase activity"/>
    <property type="evidence" value="ECO:0007669"/>
    <property type="project" value="UniProtKB-UniRule"/>
</dbReference>
<evidence type="ECO:0000256" key="9">
    <source>
        <dbReference type="PROSITE-ProRule" id="PRU01357"/>
    </source>
</evidence>
<evidence type="ECO:0000256" key="2">
    <source>
        <dbReference type="ARBA" id="ARBA00022490"/>
    </source>
</evidence>
<dbReference type="InterPro" id="IPR031615">
    <property type="entry name" value="Zfn-C6H2"/>
</dbReference>
<dbReference type="Gene3D" id="3.90.230.10">
    <property type="entry name" value="Creatinase/methionine aminopeptidase superfamily"/>
    <property type="match status" value="1"/>
</dbReference>
<dbReference type="SUPFAM" id="SSF55920">
    <property type="entry name" value="Creatinase/aminopeptidase"/>
    <property type="match status" value="1"/>
</dbReference>
<feature type="binding site" evidence="8">
    <location>
        <position position="329"/>
    </location>
    <ligand>
        <name>Zn(2+)</name>
        <dbReference type="ChEBI" id="CHEBI:29105"/>
        <label>4</label>
        <note>catalytic</note>
    </ligand>
</feature>
<dbReference type="EC" id="3.4.11.18" evidence="10"/>
<feature type="binding site" evidence="8">
    <location>
        <position position="271"/>
    </location>
    <ligand>
        <name>a protein</name>
        <dbReference type="ChEBI" id="CHEBI:16541"/>
    </ligand>
    <ligandPart>
        <name>N-terminal L-methionine residue</name>
        <dbReference type="ChEBI" id="CHEBI:64731"/>
    </ligandPart>
</feature>
<keyword evidence="2 8" id="KW-0963">Cytoplasm</keyword>
<comment type="function">
    <text evidence="8 10">Cotranslationally removes the N-terminal methionine from nascent proteins. The N-terminal methionine is often cleaved when the second residue in the primary sequence is small and uncharged (Met-Ala-, Cys, Gly, Pro, Ser, Thr, or Val).</text>
</comment>
<organism evidence="12 13">
    <name type="scientific">Mycena belliarum</name>
    <dbReference type="NCBI Taxonomy" id="1033014"/>
    <lineage>
        <taxon>Eukaryota</taxon>
        <taxon>Fungi</taxon>
        <taxon>Dikarya</taxon>
        <taxon>Basidiomycota</taxon>
        <taxon>Agaricomycotina</taxon>
        <taxon>Agaricomycetes</taxon>
        <taxon>Agaricomycetidae</taxon>
        <taxon>Agaricales</taxon>
        <taxon>Marasmiineae</taxon>
        <taxon>Mycenaceae</taxon>
        <taxon>Mycena</taxon>
    </lineage>
</organism>
<reference evidence="12" key="1">
    <citation type="submission" date="2023-03" db="EMBL/GenBank/DDBJ databases">
        <title>Massive genome expansion in bonnet fungi (Mycena s.s.) driven by repeated elements and novel gene families across ecological guilds.</title>
        <authorList>
            <consortium name="Lawrence Berkeley National Laboratory"/>
            <person name="Harder C.B."/>
            <person name="Miyauchi S."/>
            <person name="Viragh M."/>
            <person name="Kuo A."/>
            <person name="Thoen E."/>
            <person name="Andreopoulos B."/>
            <person name="Lu D."/>
            <person name="Skrede I."/>
            <person name="Drula E."/>
            <person name="Henrissat B."/>
            <person name="Morin E."/>
            <person name="Kohler A."/>
            <person name="Barry K."/>
            <person name="LaButti K."/>
            <person name="Morin E."/>
            <person name="Salamov A."/>
            <person name="Lipzen A."/>
            <person name="Mereny Z."/>
            <person name="Hegedus B."/>
            <person name="Baldrian P."/>
            <person name="Stursova M."/>
            <person name="Weitz H."/>
            <person name="Taylor A."/>
            <person name="Grigoriev I.V."/>
            <person name="Nagy L.G."/>
            <person name="Martin F."/>
            <person name="Kauserud H."/>
        </authorList>
    </citation>
    <scope>NUCLEOTIDE SEQUENCE</scope>
    <source>
        <strain evidence="12">CBHHK173m</strain>
    </source>
</reference>
<gene>
    <name evidence="12" type="ORF">B0H15DRAFT_901901</name>
</gene>
<comment type="cofactor">
    <cofactor evidence="8">
        <name>Zn(2+)</name>
        <dbReference type="ChEBI" id="CHEBI:29105"/>
    </cofactor>
    <cofactor evidence="8">
        <name>Co(2+)</name>
        <dbReference type="ChEBI" id="CHEBI:48828"/>
    </cofactor>
    <cofactor evidence="8">
        <name>Mn(2+)</name>
        <dbReference type="ChEBI" id="CHEBI:29035"/>
    </cofactor>
    <cofactor evidence="8">
        <name>Fe(2+)</name>
        <dbReference type="ChEBI" id="CHEBI:29033"/>
    </cofactor>
    <text evidence="8">Binds 2 divalent metal cations per subunit. Has a high-affinity and a low affinity metal-binding site. The true nature of the physiological cofactor is under debate. The enzyme is active with zinc, cobalt, manganese or divalent iron ions. Has high activity with zinc; zinc cofactor is transferred into the active site region by the ZNG1 zinc chaperone.</text>
</comment>
<protein>
    <recommendedName>
        <fullName evidence="10">Methionine aminopeptidase</fullName>
        <ecNumber evidence="10">3.4.11.18</ecNumber>
    </recommendedName>
</protein>
<sequence>MASCQSSECPNGNPPSRLECPTCNKLGIRGSFFCGQECFKSGYGTYNPFPNYNFTGSMRPAYPLSPKRKVPEHIQLPDYVTDGIPTSEIRVSGQPPHILNAEEIEKMRTVCRMSREILDIAAAAVRPGITTDEIDEIVHNATIERNAYPSPLNYRNFPKSVCTSVNCVICHGIPDQRKLKEGDIINLDIDVSVYYQGYHGDVNATYPVGKIDDESAKLIRTSRECLDKAIELCKPGALFRDIGKIMQPHARSNGCSSVRTYTGHGINTLFHCAPNVPHYAKNKAVGTMKPGMVLTIEPMINLGSNWGDVHWPDNWTATTVDGKRSAQFEETLLITETGVEILTAGTH</sequence>
<dbReference type="PRINTS" id="PR00599">
    <property type="entry name" value="MAPEPTIDASE"/>
</dbReference>
<feature type="domain" description="C6H2-type" evidence="11">
    <location>
        <begin position="1"/>
        <end position="58"/>
    </location>
</feature>
<keyword evidence="4 8" id="KW-0479">Metal-binding</keyword>
<evidence type="ECO:0000256" key="7">
    <source>
        <dbReference type="ARBA" id="ARBA00022833"/>
    </source>
</evidence>
<evidence type="ECO:0000313" key="12">
    <source>
        <dbReference type="EMBL" id="KAJ7097956.1"/>
    </source>
</evidence>
<comment type="similarity">
    <text evidence="8 9">Belongs to the peptidase M24A family. Methionine aminopeptidase type 1 subfamily.</text>
</comment>
<dbReference type="CDD" id="cd01086">
    <property type="entry name" value="MetAP1"/>
    <property type="match status" value="1"/>
</dbReference>
<dbReference type="PROSITE" id="PS52013">
    <property type="entry name" value="ZF_C6H2"/>
    <property type="match status" value="1"/>
</dbReference>
<evidence type="ECO:0000256" key="4">
    <source>
        <dbReference type="ARBA" id="ARBA00022723"/>
    </source>
</evidence>
<feature type="binding site" evidence="8">
    <location>
        <position position="264"/>
    </location>
    <ligand>
        <name>Zn(2+)</name>
        <dbReference type="ChEBI" id="CHEBI:29105"/>
        <label>4</label>
        <note>catalytic</note>
    </ligand>
</feature>
<dbReference type="AlphaFoldDB" id="A0AAD6UCH9"/>
<dbReference type="GO" id="GO:0008270">
    <property type="term" value="F:zinc ion binding"/>
    <property type="evidence" value="ECO:0007669"/>
    <property type="project" value="UniProtKB-KW"/>
</dbReference>
<comment type="cofactor">
    <cofactor evidence="10">
        <name>Co(2+)</name>
        <dbReference type="ChEBI" id="CHEBI:48828"/>
    </cofactor>
    <cofactor evidence="10">
        <name>Zn(2+)</name>
        <dbReference type="ChEBI" id="CHEBI:29105"/>
    </cofactor>
    <cofactor evidence="10">
        <name>Mn(2+)</name>
        <dbReference type="ChEBI" id="CHEBI:29035"/>
    </cofactor>
    <cofactor evidence="10">
        <name>Fe(2+)</name>
        <dbReference type="ChEBI" id="CHEBI:29033"/>
    </cofactor>
    <text evidence="10">Binds 2 divalent metal cations per subunit. Has a high-affinity and a low affinity metal-binding site. The true nature of the physiological cofactor is under debate. The enzyme is active with cobalt, zinc, manganese or divalent iron ions.</text>
</comment>
<dbReference type="InterPro" id="IPR001714">
    <property type="entry name" value="Pept_M24_MAP"/>
</dbReference>
<accession>A0AAD6UCH9</accession>
<dbReference type="GO" id="GO:0006508">
    <property type="term" value="P:proteolysis"/>
    <property type="evidence" value="ECO:0007669"/>
    <property type="project" value="UniProtKB-KW"/>
</dbReference>
<dbReference type="InterPro" id="IPR036005">
    <property type="entry name" value="Creatinase/aminopeptidase-like"/>
</dbReference>
<keyword evidence="1 8" id="KW-0031">Aminopeptidase</keyword>
<keyword evidence="5 9" id="KW-0863">Zinc-finger</keyword>
<dbReference type="Proteomes" id="UP001222325">
    <property type="component" value="Unassembled WGS sequence"/>
</dbReference>
<feature type="binding site" evidence="8">
    <location>
        <position position="188"/>
    </location>
    <ligand>
        <name>Zn(2+)</name>
        <dbReference type="ChEBI" id="CHEBI:29105"/>
        <label>3</label>
    </ligand>
</feature>
<feature type="binding site" evidence="8">
    <location>
        <position position="297"/>
    </location>
    <ligand>
        <name>Zn(2+)</name>
        <dbReference type="ChEBI" id="CHEBI:29105"/>
        <label>4</label>
        <note>catalytic</note>
    </ligand>
</feature>
<evidence type="ECO:0000256" key="3">
    <source>
        <dbReference type="ARBA" id="ARBA00022670"/>
    </source>
</evidence>
<evidence type="ECO:0000256" key="8">
    <source>
        <dbReference type="HAMAP-Rule" id="MF_03174"/>
    </source>
</evidence>
<evidence type="ECO:0000256" key="1">
    <source>
        <dbReference type="ARBA" id="ARBA00022438"/>
    </source>
</evidence>
<dbReference type="GO" id="GO:0005829">
    <property type="term" value="C:cytosol"/>
    <property type="evidence" value="ECO:0007669"/>
    <property type="project" value="TreeGrafter"/>
</dbReference>
<dbReference type="PANTHER" id="PTHR43330">
    <property type="entry name" value="METHIONINE AMINOPEPTIDASE"/>
    <property type="match status" value="1"/>
</dbReference>
<evidence type="ECO:0000259" key="11">
    <source>
        <dbReference type="PROSITE" id="PS52013"/>
    </source>
</evidence>
<dbReference type="PROSITE" id="PS00680">
    <property type="entry name" value="MAP_1"/>
    <property type="match status" value="1"/>
</dbReference>
<evidence type="ECO:0000313" key="13">
    <source>
        <dbReference type="Proteomes" id="UP001222325"/>
    </source>
</evidence>
<dbReference type="InterPro" id="IPR002467">
    <property type="entry name" value="Pept_M24A_MAP1"/>
</dbReference>
<dbReference type="InterPro" id="IPR000994">
    <property type="entry name" value="Pept_M24"/>
</dbReference>
<dbReference type="NCBIfam" id="TIGR00500">
    <property type="entry name" value="met_pdase_I"/>
    <property type="match status" value="1"/>
</dbReference>
<dbReference type="Pfam" id="PF00557">
    <property type="entry name" value="Peptidase_M24"/>
    <property type="match status" value="1"/>
</dbReference>
<keyword evidence="7" id="KW-0862">Zinc</keyword>
<comment type="caution">
    <text evidence="12">The sequence shown here is derived from an EMBL/GenBank/DDBJ whole genome shotgun (WGS) entry which is preliminary data.</text>
</comment>
<keyword evidence="13" id="KW-1185">Reference proteome</keyword>